<dbReference type="Gene3D" id="1.10.10.2830">
    <property type="match status" value="1"/>
</dbReference>
<keyword evidence="2" id="KW-0159">Chromosome partition</keyword>
<keyword evidence="3" id="KW-0238">DNA-binding</keyword>
<comment type="caution">
    <text evidence="5">The sequence shown here is derived from an EMBL/GenBank/DDBJ whole genome shotgun (WGS) entry which is preliminary data.</text>
</comment>
<dbReference type="SUPFAM" id="SSF109709">
    <property type="entry name" value="KorB DNA-binding domain-like"/>
    <property type="match status" value="1"/>
</dbReference>
<dbReference type="PANTHER" id="PTHR33375">
    <property type="entry name" value="CHROMOSOME-PARTITIONING PROTEIN PARB-RELATED"/>
    <property type="match status" value="1"/>
</dbReference>
<dbReference type="GO" id="GO:0005694">
    <property type="term" value="C:chromosome"/>
    <property type="evidence" value="ECO:0007669"/>
    <property type="project" value="TreeGrafter"/>
</dbReference>
<dbReference type="InterPro" id="IPR050336">
    <property type="entry name" value="Chromosome_partition/occlusion"/>
</dbReference>
<dbReference type="PANTHER" id="PTHR33375:SF1">
    <property type="entry name" value="CHROMOSOME-PARTITIONING PROTEIN PARB-RELATED"/>
    <property type="match status" value="1"/>
</dbReference>
<dbReference type="Gene3D" id="3.90.1530.30">
    <property type="match status" value="1"/>
</dbReference>
<gene>
    <name evidence="5" type="ORF">COX02_00370</name>
</gene>
<dbReference type="Proteomes" id="UP000229334">
    <property type="component" value="Unassembled WGS sequence"/>
</dbReference>
<evidence type="ECO:0000259" key="4">
    <source>
        <dbReference type="SMART" id="SM00470"/>
    </source>
</evidence>
<dbReference type="FunFam" id="3.90.1530.30:FF:000001">
    <property type="entry name" value="Chromosome partitioning protein ParB"/>
    <property type="match status" value="1"/>
</dbReference>
<evidence type="ECO:0000313" key="6">
    <source>
        <dbReference type="Proteomes" id="UP000229334"/>
    </source>
</evidence>
<dbReference type="AlphaFoldDB" id="A0A2H0BLJ8"/>
<dbReference type="Pfam" id="PF23552">
    <property type="entry name" value="ParB_C"/>
    <property type="match status" value="1"/>
</dbReference>
<dbReference type="InterPro" id="IPR004437">
    <property type="entry name" value="ParB/RepB/Spo0J"/>
</dbReference>
<sequence>MASDYEHSIFMIEVDKIRANPFQPRQEFNADRLRDLADSIRQYGVLQPLVVTRKEVERPEGGLTAEYELIAGERRWRASKIAGLTLVPALIRSGEHADKIKLEMAIIENLQREDLNSVDRAMAFGRLAKEFNLTHLEISKRVGKSRVYVSNTIRILGLPQEVLDAVVAGKITEGHTRPILMLVDRPQEQAALFQEIMLKQLSVRDAEAMARRIAIDRARKRELMLEPEFVELEEKLTERLGSRVRVEKRGGGKNGRVVIDFSTNSDLSKILEAIRKGLVAEEELNNFSLTDKAVLTDPSETLDNIIEVEKIAEPEIDLDDEVLYQIRNFSL</sequence>
<reference evidence="5 6" key="1">
    <citation type="submission" date="2017-09" db="EMBL/GenBank/DDBJ databases">
        <title>Depth-based differentiation of microbial function through sediment-hosted aquifers and enrichment of novel symbionts in the deep terrestrial subsurface.</title>
        <authorList>
            <person name="Probst A.J."/>
            <person name="Ladd B."/>
            <person name="Jarett J.K."/>
            <person name="Geller-Mcgrath D.E."/>
            <person name="Sieber C.M."/>
            <person name="Emerson J.B."/>
            <person name="Anantharaman K."/>
            <person name="Thomas B.C."/>
            <person name="Malmstrom R."/>
            <person name="Stieglmeier M."/>
            <person name="Klingl A."/>
            <person name="Woyke T."/>
            <person name="Ryan C.M."/>
            <person name="Banfield J.F."/>
        </authorList>
    </citation>
    <scope>NUCLEOTIDE SEQUENCE [LARGE SCALE GENOMIC DNA]</scope>
    <source>
        <strain evidence="5">CG22_combo_CG10-13_8_21_14_all_37_9</strain>
    </source>
</reference>
<dbReference type="InterPro" id="IPR036086">
    <property type="entry name" value="ParB/Sulfiredoxin_sf"/>
</dbReference>
<evidence type="ECO:0000256" key="2">
    <source>
        <dbReference type="ARBA" id="ARBA00022829"/>
    </source>
</evidence>
<dbReference type="SUPFAM" id="SSF110849">
    <property type="entry name" value="ParB/Sulfiredoxin"/>
    <property type="match status" value="1"/>
</dbReference>
<dbReference type="Pfam" id="PF02195">
    <property type="entry name" value="ParB_N"/>
    <property type="match status" value="1"/>
</dbReference>
<dbReference type="SMART" id="SM00470">
    <property type="entry name" value="ParB"/>
    <property type="match status" value="1"/>
</dbReference>
<evidence type="ECO:0000313" key="5">
    <source>
        <dbReference type="EMBL" id="PIP58419.1"/>
    </source>
</evidence>
<dbReference type="NCBIfam" id="TIGR00180">
    <property type="entry name" value="parB_part"/>
    <property type="match status" value="1"/>
</dbReference>
<dbReference type="InterPro" id="IPR057240">
    <property type="entry name" value="ParB_dimer_C"/>
</dbReference>
<dbReference type="InterPro" id="IPR041468">
    <property type="entry name" value="HTH_ParB/Spo0J"/>
</dbReference>
<dbReference type="GO" id="GO:0003677">
    <property type="term" value="F:DNA binding"/>
    <property type="evidence" value="ECO:0007669"/>
    <property type="project" value="UniProtKB-KW"/>
</dbReference>
<dbReference type="EMBL" id="PCSX01000008">
    <property type="protein sequence ID" value="PIP58419.1"/>
    <property type="molecule type" value="Genomic_DNA"/>
</dbReference>
<dbReference type="FunFam" id="1.10.10.2830:FF:000001">
    <property type="entry name" value="Chromosome partitioning protein ParB"/>
    <property type="match status" value="1"/>
</dbReference>
<name>A0A2H0BLJ8_9BACT</name>
<dbReference type="InterPro" id="IPR003115">
    <property type="entry name" value="ParB_N"/>
</dbReference>
<evidence type="ECO:0000256" key="3">
    <source>
        <dbReference type="ARBA" id="ARBA00023125"/>
    </source>
</evidence>
<dbReference type="GO" id="GO:0007059">
    <property type="term" value="P:chromosome segregation"/>
    <property type="evidence" value="ECO:0007669"/>
    <property type="project" value="UniProtKB-KW"/>
</dbReference>
<dbReference type="Pfam" id="PF17762">
    <property type="entry name" value="HTH_ParB"/>
    <property type="match status" value="1"/>
</dbReference>
<organism evidence="5 6">
    <name type="scientific">Candidatus Vogelbacteria bacterium CG22_combo_CG10-13_8_21_14_all_37_9</name>
    <dbReference type="NCBI Taxonomy" id="1975046"/>
    <lineage>
        <taxon>Bacteria</taxon>
        <taxon>Candidatus Vogeliibacteriota</taxon>
    </lineage>
</organism>
<protein>
    <recommendedName>
        <fullName evidence="4">ParB-like N-terminal domain-containing protein</fullName>
    </recommendedName>
</protein>
<proteinExistence type="inferred from homology"/>
<comment type="similarity">
    <text evidence="1">Belongs to the ParB family.</text>
</comment>
<accession>A0A2H0BLJ8</accession>
<dbReference type="CDD" id="cd16393">
    <property type="entry name" value="SPO0J_N"/>
    <property type="match status" value="1"/>
</dbReference>
<feature type="domain" description="ParB-like N-terminal" evidence="4">
    <location>
        <begin position="10"/>
        <end position="110"/>
    </location>
</feature>
<evidence type="ECO:0000256" key="1">
    <source>
        <dbReference type="ARBA" id="ARBA00006295"/>
    </source>
</evidence>